<dbReference type="AlphaFoldDB" id="A0A0B2R0N2"/>
<protein>
    <submittedName>
        <fullName evidence="2">Uncharacterized protein</fullName>
    </submittedName>
</protein>
<name>A0A0B2R0N2_GLYSO</name>
<sequence>MILLQGSFNLRKESSTLHIPSHPTRSSTFLPLVISHHLPITLCSYPTHAQTPPPPHNHLPSSHQVLGSQGTGVASDRKCDPPGGISLLPHGGYPQ</sequence>
<proteinExistence type="predicted"/>
<reference evidence="2" key="1">
    <citation type="submission" date="2014-07" db="EMBL/GenBank/DDBJ databases">
        <title>Identification of a novel salt tolerance gene in wild soybean by whole-genome sequencing.</title>
        <authorList>
            <person name="Lam H.-M."/>
            <person name="Qi X."/>
            <person name="Li M.-W."/>
            <person name="Liu X."/>
            <person name="Xie M."/>
            <person name="Ni M."/>
            <person name="Xu X."/>
        </authorList>
    </citation>
    <scope>NUCLEOTIDE SEQUENCE [LARGE SCALE GENOMIC DNA]</scope>
    <source>
        <tissue evidence="2">Root</tissue>
    </source>
</reference>
<dbReference type="Proteomes" id="UP000053555">
    <property type="component" value="Unassembled WGS sequence"/>
</dbReference>
<evidence type="ECO:0000256" key="1">
    <source>
        <dbReference type="SAM" id="MobiDB-lite"/>
    </source>
</evidence>
<evidence type="ECO:0000313" key="2">
    <source>
        <dbReference type="EMBL" id="KHN25492.1"/>
    </source>
</evidence>
<accession>A0A0B2R0N2</accession>
<dbReference type="EMBL" id="KN654415">
    <property type="protein sequence ID" value="KHN25492.1"/>
    <property type="molecule type" value="Genomic_DNA"/>
</dbReference>
<organism evidence="2">
    <name type="scientific">Glycine soja</name>
    <name type="common">Wild soybean</name>
    <dbReference type="NCBI Taxonomy" id="3848"/>
    <lineage>
        <taxon>Eukaryota</taxon>
        <taxon>Viridiplantae</taxon>
        <taxon>Streptophyta</taxon>
        <taxon>Embryophyta</taxon>
        <taxon>Tracheophyta</taxon>
        <taxon>Spermatophyta</taxon>
        <taxon>Magnoliopsida</taxon>
        <taxon>eudicotyledons</taxon>
        <taxon>Gunneridae</taxon>
        <taxon>Pentapetalae</taxon>
        <taxon>rosids</taxon>
        <taxon>fabids</taxon>
        <taxon>Fabales</taxon>
        <taxon>Fabaceae</taxon>
        <taxon>Papilionoideae</taxon>
        <taxon>50 kb inversion clade</taxon>
        <taxon>NPAAA clade</taxon>
        <taxon>indigoferoid/millettioid clade</taxon>
        <taxon>Phaseoleae</taxon>
        <taxon>Glycine</taxon>
        <taxon>Glycine subgen. Soja</taxon>
    </lineage>
</organism>
<gene>
    <name evidence="2" type="ORF">glysoja_038902</name>
</gene>
<feature type="region of interest" description="Disordered" evidence="1">
    <location>
        <begin position="46"/>
        <end position="95"/>
    </location>
</feature>